<dbReference type="RefSeq" id="WP_330486450.1">
    <property type="nucleotide sequence ID" value="NZ_JAZBJZ010000207.1"/>
</dbReference>
<gene>
    <name evidence="2" type="ORF">V2H45_25060</name>
</gene>
<dbReference type="Proteomes" id="UP001333818">
    <property type="component" value="Unassembled WGS sequence"/>
</dbReference>
<dbReference type="PANTHER" id="PTHR30024">
    <property type="entry name" value="ALIPHATIC SULFONATES-BINDING PROTEIN-RELATED"/>
    <property type="match status" value="1"/>
</dbReference>
<protein>
    <submittedName>
        <fullName evidence="2">ABC transporter substrate-binding protein</fullName>
    </submittedName>
</protein>
<dbReference type="PROSITE" id="PS51318">
    <property type="entry name" value="TAT"/>
    <property type="match status" value="1"/>
</dbReference>
<reference evidence="2" key="1">
    <citation type="submission" date="2024-01" db="EMBL/GenBank/DDBJ databases">
        <title>Bank of Algae and Cyanobacteria of the Azores (BACA) strain genomes.</title>
        <authorList>
            <person name="Luz R."/>
            <person name="Cordeiro R."/>
            <person name="Fonseca A."/>
            <person name="Goncalves V."/>
        </authorList>
    </citation>
    <scope>NUCLEOTIDE SEQUENCE</scope>
    <source>
        <strain evidence="2">BACA0141</strain>
    </source>
</reference>
<dbReference type="EMBL" id="JAZBJZ010000207">
    <property type="protein sequence ID" value="MEE3720011.1"/>
    <property type="molecule type" value="Genomic_DNA"/>
</dbReference>
<comment type="caution">
    <text evidence="2">The sequence shown here is derived from an EMBL/GenBank/DDBJ whole genome shotgun (WGS) entry which is preliminary data.</text>
</comment>
<evidence type="ECO:0000313" key="3">
    <source>
        <dbReference type="Proteomes" id="UP001333818"/>
    </source>
</evidence>
<proteinExistence type="predicted"/>
<dbReference type="InterPro" id="IPR015168">
    <property type="entry name" value="SsuA/THI5"/>
</dbReference>
<accession>A0AAW9Q4D4</accession>
<dbReference type="Gene3D" id="3.40.190.10">
    <property type="entry name" value="Periplasmic binding protein-like II"/>
    <property type="match status" value="2"/>
</dbReference>
<keyword evidence="3" id="KW-1185">Reference proteome</keyword>
<sequence>MKIRRRNFLQIVGGATGAVFSSGLSSNAQGKNSKIVIGYPAVTPALPLYLALEKGYFKKFGLDVEAIAFANPQEVVEGMISGKIQAAGNGVSSGNLAIGEDKSPGFFKIICSNISNTQFVLEQFVVARDSTIKAISELKGKKVCSGLGPQNIALAKAILAKNGYPNAQILPLSFDKHIGAIASGEVAAAYTLEPIGTVGRIEGKTRTLEAGVVSKYILGDPLAPWFGGSAAISTKFLSEHPAIAQKFITAYRMGVEEVRRNPILARQYLPRYTKIKPALTKQVPLPDYRMFDEFTAKDVEYFQQFFDFLKTEKVLSRKVEVFPLLLKKAALS</sequence>
<name>A0AAW9Q4D4_9CYAN</name>
<feature type="domain" description="SsuA/THI5-like" evidence="1">
    <location>
        <begin position="46"/>
        <end position="262"/>
    </location>
</feature>
<evidence type="ECO:0000313" key="2">
    <source>
        <dbReference type="EMBL" id="MEE3720011.1"/>
    </source>
</evidence>
<organism evidence="2 3">
    <name type="scientific">Tumidithrix elongata BACA0141</name>
    <dbReference type="NCBI Taxonomy" id="2716417"/>
    <lineage>
        <taxon>Bacteria</taxon>
        <taxon>Bacillati</taxon>
        <taxon>Cyanobacteriota</taxon>
        <taxon>Cyanophyceae</taxon>
        <taxon>Pseudanabaenales</taxon>
        <taxon>Pseudanabaenaceae</taxon>
        <taxon>Tumidithrix</taxon>
        <taxon>Tumidithrix elongata</taxon>
    </lineage>
</organism>
<dbReference type="SUPFAM" id="SSF53850">
    <property type="entry name" value="Periplasmic binding protein-like II"/>
    <property type="match status" value="1"/>
</dbReference>
<dbReference type="AlphaFoldDB" id="A0AAW9Q4D4"/>
<dbReference type="InterPro" id="IPR006311">
    <property type="entry name" value="TAT_signal"/>
</dbReference>
<dbReference type="Pfam" id="PF09084">
    <property type="entry name" value="NMT1"/>
    <property type="match status" value="1"/>
</dbReference>
<evidence type="ECO:0000259" key="1">
    <source>
        <dbReference type="Pfam" id="PF09084"/>
    </source>
</evidence>